<name>A0ABR8XQ44_9BACL</name>
<protein>
    <submittedName>
        <fullName evidence="1">Transcriptional regulator</fullName>
    </submittedName>
</protein>
<sequence length="74" mass="8566">MKEQIMKAMQYNQTLDIMYLSKTHAISKRRIKLIKIAGNTVQAYCFTRHAKRTFIIDNILAAYPAIQRVSVVHA</sequence>
<evidence type="ECO:0000313" key="1">
    <source>
        <dbReference type="EMBL" id="MBD8034055.1"/>
    </source>
</evidence>
<accession>A0ABR8XQ44</accession>
<comment type="caution">
    <text evidence="1">The sequence shown here is derived from an EMBL/GenBank/DDBJ whole genome shotgun (WGS) entry which is preliminary data.</text>
</comment>
<dbReference type="EMBL" id="JACSPW010000012">
    <property type="protein sequence ID" value="MBD8034055.1"/>
    <property type="molecule type" value="Genomic_DNA"/>
</dbReference>
<keyword evidence="2" id="KW-1185">Reference proteome</keyword>
<reference evidence="1 2" key="1">
    <citation type="submission" date="2020-08" db="EMBL/GenBank/DDBJ databases">
        <title>A Genomic Blueprint of the Chicken Gut Microbiome.</title>
        <authorList>
            <person name="Gilroy R."/>
            <person name="Ravi A."/>
            <person name="Getino M."/>
            <person name="Pursley I."/>
            <person name="Horton D.L."/>
            <person name="Alikhan N.-F."/>
            <person name="Baker D."/>
            <person name="Gharbi K."/>
            <person name="Hall N."/>
            <person name="Watson M."/>
            <person name="Adriaenssens E.M."/>
            <person name="Foster-Nyarko E."/>
            <person name="Jarju S."/>
            <person name="Secka A."/>
            <person name="Antonio M."/>
            <person name="Oren A."/>
            <person name="Chaudhuri R."/>
            <person name="La Ragione R.M."/>
            <person name="Hildebrand F."/>
            <person name="Pallen M.J."/>
        </authorList>
    </citation>
    <scope>NUCLEOTIDE SEQUENCE [LARGE SCALE GENOMIC DNA]</scope>
    <source>
        <strain evidence="1 2">Sa1YVA6</strain>
    </source>
</reference>
<proteinExistence type="predicted"/>
<evidence type="ECO:0000313" key="2">
    <source>
        <dbReference type="Proteomes" id="UP000600565"/>
    </source>
</evidence>
<dbReference type="Proteomes" id="UP000600565">
    <property type="component" value="Unassembled WGS sequence"/>
</dbReference>
<organism evidence="1 2">
    <name type="scientific">Solibacillus merdavium</name>
    <dbReference type="NCBI Taxonomy" id="2762218"/>
    <lineage>
        <taxon>Bacteria</taxon>
        <taxon>Bacillati</taxon>
        <taxon>Bacillota</taxon>
        <taxon>Bacilli</taxon>
        <taxon>Bacillales</taxon>
        <taxon>Caryophanaceae</taxon>
        <taxon>Solibacillus</taxon>
    </lineage>
</organism>
<gene>
    <name evidence="1" type="ORF">H9632_13370</name>
</gene>
<dbReference type="RefSeq" id="WP_191704556.1">
    <property type="nucleotide sequence ID" value="NZ_JACSPW010000012.1"/>
</dbReference>